<dbReference type="Proteomes" id="UP000555564">
    <property type="component" value="Unassembled WGS sequence"/>
</dbReference>
<dbReference type="InterPro" id="IPR036890">
    <property type="entry name" value="HATPase_C_sf"/>
</dbReference>
<proteinExistence type="predicted"/>
<comment type="caution">
    <text evidence="1">The sequence shown here is derived from an EMBL/GenBank/DDBJ whole genome shotgun (WGS) entry which is preliminary data.</text>
</comment>
<dbReference type="CDD" id="cd16936">
    <property type="entry name" value="HATPase_RsbW-like"/>
    <property type="match status" value="1"/>
</dbReference>
<dbReference type="InterPro" id="IPR050267">
    <property type="entry name" value="Anti-sigma-factor_SerPK"/>
</dbReference>
<dbReference type="SUPFAM" id="SSF55874">
    <property type="entry name" value="ATPase domain of HSP90 chaperone/DNA topoisomerase II/histidine kinase"/>
    <property type="match status" value="1"/>
</dbReference>
<dbReference type="AlphaFoldDB" id="A0A7X0M7F5"/>
<evidence type="ECO:0000313" key="2">
    <source>
        <dbReference type="Proteomes" id="UP000555564"/>
    </source>
</evidence>
<dbReference type="Gene3D" id="3.30.565.10">
    <property type="entry name" value="Histidine kinase-like ATPase, C-terminal domain"/>
    <property type="match status" value="1"/>
</dbReference>
<evidence type="ECO:0008006" key="3">
    <source>
        <dbReference type="Google" id="ProtNLM"/>
    </source>
</evidence>
<accession>A0A7X0M7F5</accession>
<name>A0A7X0M7F5_9ACTN</name>
<dbReference type="PANTHER" id="PTHR35526:SF3">
    <property type="entry name" value="ANTI-SIGMA-F FACTOR RSBW"/>
    <property type="match status" value="1"/>
</dbReference>
<reference evidence="1 2" key="1">
    <citation type="submission" date="2020-08" db="EMBL/GenBank/DDBJ databases">
        <title>Sequencing the genomes of 1000 actinobacteria strains.</title>
        <authorList>
            <person name="Klenk H.-P."/>
        </authorList>
    </citation>
    <scope>NUCLEOTIDE SEQUENCE [LARGE SCALE GENOMIC DNA]</scope>
    <source>
        <strain evidence="1 2">DSM 44936</strain>
    </source>
</reference>
<protein>
    <recommendedName>
        <fullName evidence="3">ATP-binding protein</fullName>
    </recommendedName>
</protein>
<keyword evidence="2" id="KW-1185">Reference proteome</keyword>
<evidence type="ECO:0000313" key="1">
    <source>
        <dbReference type="EMBL" id="MBB6474738.1"/>
    </source>
</evidence>
<dbReference type="PANTHER" id="PTHR35526">
    <property type="entry name" value="ANTI-SIGMA-F FACTOR RSBW-RELATED"/>
    <property type="match status" value="1"/>
</dbReference>
<sequence length="121" mass="12972">MRQALSEWRLDGYADDVQLVVSELVTNATRAVAVPRQRDASGEAGGLLDVVWLGLFRSPGLLVVEVWDGAPCPPSPRMAEVDDESGRGLQIVIALCARWGVRRPASGGKVVWCEMTVASPG</sequence>
<organism evidence="1 2">
    <name type="scientific">Sphaerisporangium rubeum</name>
    <dbReference type="NCBI Taxonomy" id="321317"/>
    <lineage>
        <taxon>Bacteria</taxon>
        <taxon>Bacillati</taxon>
        <taxon>Actinomycetota</taxon>
        <taxon>Actinomycetes</taxon>
        <taxon>Streptosporangiales</taxon>
        <taxon>Streptosporangiaceae</taxon>
        <taxon>Sphaerisporangium</taxon>
    </lineage>
</organism>
<dbReference type="EMBL" id="JACHIU010000001">
    <property type="protein sequence ID" value="MBB6474738.1"/>
    <property type="molecule type" value="Genomic_DNA"/>
</dbReference>
<gene>
    <name evidence="1" type="ORF">BJ992_004169</name>
</gene>